<reference evidence="5 6" key="1">
    <citation type="submission" date="2019-05" db="EMBL/GenBank/DDBJ databases">
        <title>Genome sequencing of F202Z8.</title>
        <authorList>
            <person name="Kwon Y.M."/>
        </authorList>
    </citation>
    <scope>NUCLEOTIDE SEQUENCE [LARGE SCALE GENOMIC DNA]</scope>
    <source>
        <strain evidence="5 6">F202Z8</strain>
    </source>
</reference>
<evidence type="ECO:0000256" key="4">
    <source>
        <dbReference type="RuleBase" id="RU000363"/>
    </source>
</evidence>
<dbReference type="SUPFAM" id="SSF51735">
    <property type="entry name" value="NAD(P)-binding Rossmann-fold domains"/>
    <property type="match status" value="1"/>
</dbReference>
<evidence type="ECO:0000256" key="3">
    <source>
        <dbReference type="ARBA" id="ARBA00023002"/>
    </source>
</evidence>
<accession>A0A5B7SQY8</accession>
<dbReference type="PANTHER" id="PTHR43490:SF99">
    <property type="entry name" value="SHORT-CHAIN DEHYDROGENASE_REDUCTASE"/>
    <property type="match status" value="1"/>
</dbReference>
<dbReference type="GO" id="GO:0016616">
    <property type="term" value="F:oxidoreductase activity, acting on the CH-OH group of donors, NAD or NADP as acceptor"/>
    <property type="evidence" value="ECO:0007669"/>
    <property type="project" value="InterPro"/>
</dbReference>
<evidence type="ECO:0000256" key="1">
    <source>
        <dbReference type="ARBA" id="ARBA00006484"/>
    </source>
</evidence>
<evidence type="ECO:0000313" key="5">
    <source>
        <dbReference type="EMBL" id="QCW99422.1"/>
    </source>
</evidence>
<dbReference type="InterPro" id="IPR036291">
    <property type="entry name" value="NAD(P)-bd_dom_sf"/>
</dbReference>
<keyword evidence="3" id="KW-0560">Oxidoreductase</keyword>
<dbReference type="Proteomes" id="UP000310017">
    <property type="component" value="Chromosome"/>
</dbReference>
<dbReference type="InterPro" id="IPR045313">
    <property type="entry name" value="CBR1-like"/>
</dbReference>
<dbReference type="InterPro" id="IPR002347">
    <property type="entry name" value="SDR_fam"/>
</dbReference>
<proteinExistence type="inferred from homology"/>
<name>A0A5B7SQY8_9FLAO</name>
<sequence>MKNHKIALVTGANRGIGFAVAKELLKKDVTVIVTSRSEDDGIEAVKKLSEYGKVIYHQLDVTDKASINSCYAFAKAEFGKLDILINNAGINYDTHQNIENANLDEVLATFKTNAIAPLQMTQTFLPLLRNSDRASIVNVSSGSGALASQDGSTPGYSLSKLGLNGITLALANQLKNDGILVNSVCPGWVRTDMGGGNADRSPEKGAETIVWTALLKDGIMTGKFFRDKQVLEW</sequence>
<gene>
    <name evidence="5" type="ORF">FGM00_04600</name>
</gene>
<evidence type="ECO:0000313" key="6">
    <source>
        <dbReference type="Proteomes" id="UP000310017"/>
    </source>
</evidence>
<dbReference type="AlphaFoldDB" id="A0A5B7SQY8"/>
<evidence type="ECO:0000256" key="2">
    <source>
        <dbReference type="ARBA" id="ARBA00022857"/>
    </source>
</evidence>
<keyword evidence="2" id="KW-0521">NADP</keyword>
<keyword evidence="6" id="KW-1185">Reference proteome</keyword>
<comment type="similarity">
    <text evidence="1 4">Belongs to the short-chain dehydrogenases/reductases (SDR) family.</text>
</comment>
<dbReference type="CDD" id="cd05324">
    <property type="entry name" value="carb_red_PTCR-like_SDR_c"/>
    <property type="match status" value="1"/>
</dbReference>
<dbReference type="Gene3D" id="3.40.50.720">
    <property type="entry name" value="NAD(P)-binding Rossmann-like Domain"/>
    <property type="match status" value="1"/>
</dbReference>
<dbReference type="KEGG" id="asag:FGM00_04600"/>
<dbReference type="PRINTS" id="PR00081">
    <property type="entry name" value="GDHRDH"/>
</dbReference>
<dbReference type="Pfam" id="PF00106">
    <property type="entry name" value="adh_short"/>
    <property type="match status" value="1"/>
</dbReference>
<dbReference type="PANTHER" id="PTHR43490">
    <property type="entry name" value="(+)-NEOMENTHOL DEHYDROGENASE"/>
    <property type="match status" value="1"/>
</dbReference>
<protein>
    <submittedName>
        <fullName evidence="5">SDR family oxidoreductase</fullName>
    </submittedName>
</protein>
<dbReference type="OrthoDB" id="5786478at2"/>
<dbReference type="GO" id="GO:0016020">
    <property type="term" value="C:membrane"/>
    <property type="evidence" value="ECO:0007669"/>
    <property type="project" value="TreeGrafter"/>
</dbReference>
<dbReference type="RefSeq" id="WP_138851775.1">
    <property type="nucleotide sequence ID" value="NZ_CP040710.1"/>
</dbReference>
<dbReference type="EMBL" id="CP040710">
    <property type="protein sequence ID" value="QCW99422.1"/>
    <property type="molecule type" value="Genomic_DNA"/>
</dbReference>
<organism evidence="5 6">
    <name type="scientific">Aggregatimonas sangjinii</name>
    <dbReference type="NCBI Taxonomy" id="2583587"/>
    <lineage>
        <taxon>Bacteria</taxon>
        <taxon>Pseudomonadati</taxon>
        <taxon>Bacteroidota</taxon>
        <taxon>Flavobacteriia</taxon>
        <taxon>Flavobacteriales</taxon>
        <taxon>Flavobacteriaceae</taxon>
        <taxon>Aggregatimonas</taxon>
    </lineage>
</organism>
<dbReference type="PRINTS" id="PR00080">
    <property type="entry name" value="SDRFAMILY"/>
</dbReference>